<dbReference type="SUPFAM" id="SSF53850">
    <property type="entry name" value="Periplasmic binding protein-like II"/>
    <property type="match status" value="1"/>
</dbReference>
<dbReference type="Proteomes" id="UP000298225">
    <property type="component" value="Unassembled WGS sequence"/>
</dbReference>
<dbReference type="InterPro" id="IPR036390">
    <property type="entry name" value="WH_DNA-bd_sf"/>
</dbReference>
<dbReference type="InterPro" id="IPR036388">
    <property type="entry name" value="WH-like_DNA-bd_sf"/>
</dbReference>
<feature type="domain" description="HTH lysR-type" evidence="7">
    <location>
        <begin position="1"/>
        <end position="58"/>
    </location>
</feature>
<reference evidence="8 11" key="1">
    <citation type="submission" date="2019-03" db="EMBL/GenBank/DDBJ databases">
        <title>Bradyrhizobium strains diversity isolated from Chamaecrista fasciculata.</title>
        <authorList>
            <person name="Urquiaga M.C.O."/>
            <person name="Hungria M."/>
            <person name="Delamuta J.R.M."/>
        </authorList>
    </citation>
    <scope>NUCLEOTIDE SEQUENCE [LARGE SCALE GENOMIC DNA]</scope>
    <source>
        <strain evidence="8 11">CNPSo 3424</strain>
    </source>
</reference>
<dbReference type="PANTHER" id="PTHR30293">
    <property type="entry name" value="TRANSCRIPTIONAL REGULATORY PROTEIN NAC-RELATED"/>
    <property type="match status" value="1"/>
</dbReference>
<evidence type="ECO:0000313" key="11">
    <source>
        <dbReference type="Proteomes" id="UP000298225"/>
    </source>
</evidence>
<protein>
    <submittedName>
        <fullName evidence="8">LysR family transcriptional regulator</fullName>
    </submittedName>
</protein>
<evidence type="ECO:0000256" key="2">
    <source>
        <dbReference type="ARBA" id="ARBA00009437"/>
    </source>
</evidence>
<keyword evidence="11" id="KW-1185">Reference proteome</keyword>
<dbReference type="Pfam" id="PF00126">
    <property type="entry name" value="HTH_1"/>
    <property type="match status" value="1"/>
</dbReference>
<dbReference type="GO" id="GO:2000142">
    <property type="term" value="P:regulation of DNA-templated transcription initiation"/>
    <property type="evidence" value="ECO:0007669"/>
    <property type="project" value="TreeGrafter"/>
</dbReference>
<comment type="caution">
    <text evidence="8">The sequence shown here is derived from an EMBL/GenBank/DDBJ whole genome shotgun (WGS) entry which is preliminary data.</text>
</comment>
<evidence type="ECO:0000256" key="6">
    <source>
        <dbReference type="ARBA" id="ARBA00023163"/>
    </source>
</evidence>
<reference evidence="9 10" key="2">
    <citation type="submission" date="2019-03" db="EMBL/GenBank/DDBJ databases">
        <title>Bradyrhizobium strains diversity.</title>
        <authorList>
            <person name="Urquiaga M.C.O."/>
            <person name="Hungria M."/>
            <person name="Delamuta J.R.M."/>
            <person name="Klepa M.S."/>
        </authorList>
    </citation>
    <scope>NUCLEOTIDE SEQUENCE [LARGE SCALE GENOMIC DNA]</scope>
    <source>
        <strain evidence="9 10">CNPSo 3426</strain>
    </source>
</reference>
<dbReference type="PROSITE" id="PS50931">
    <property type="entry name" value="HTH_LYSR"/>
    <property type="match status" value="1"/>
</dbReference>
<sequence>MDERQLKCFLVISETGSVTGAAERLDIAQPSLSQMLLRLEEELGSKLFQRTSRGVVLTEAGQVFREHARNIISDIERARDEIKAEDSYVRSEVTIGLPSSFATLIGAPLIAAAAQETPRVQLRLIEAMSGHIREWLTKGDLDVGILYGIQDSRHLLLEQIAVEELFLVGPPNAFKHCDRHGFADDAVDLSAVDSFPLIVPTGQHGLRRFVDERARSSQLKLNIQHEINSLTVIKHLVQSGHGHTLLAHAAISEELKRGELSAARIVKPVFRRGIFLARNPSQFVTRASVKAAETLTNIAWDLIGRGDWLATRVKRSRMSGPDDNFMRSSPSFVQVNREFSLAQTAK</sequence>
<evidence type="ECO:0000313" key="9">
    <source>
        <dbReference type="EMBL" id="TFV68912.1"/>
    </source>
</evidence>
<dbReference type="AlphaFoldDB" id="A0A4Y9KRJ6"/>
<dbReference type="InterPro" id="IPR000847">
    <property type="entry name" value="LysR_HTH_N"/>
</dbReference>
<evidence type="ECO:0000313" key="10">
    <source>
        <dbReference type="Proteomes" id="UP000297700"/>
    </source>
</evidence>
<dbReference type="GO" id="GO:0003700">
    <property type="term" value="F:DNA-binding transcription factor activity"/>
    <property type="evidence" value="ECO:0007669"/>
    <property type="project" value="InterPro"/>
</dbReference>
<gene>
    <name evidence="9" type="ORF">E4K64_35020</name>
    <name evidence="8" type="ORF">E4K66_34960</name>
</gene>
<organism evidence="8 11">
    <name type="scientific">Bradyrhizobium frederickii</name>
    <dbReference type="NCBI Taxonomy" id="2560054"/>
    <lineage>
        <taxon>Bacteria</taxon>
        <taxon>Pseudomonadati</taxon>
        <taxon>Pseudomonadota</taxon>
        <taxon>Alphaproteobacteria</taxon>
        <taxon>Hyphomicrobiales</taxon>
        <taxon>Nitrobacteraceae</taxon>
        <taxon>Bradyrhizobium</taxon>
    </lineage>
</organism>
<dbReference type="GO" id="GO:0003677">
    <property type="term" value="F:DNA binding"/>
    <property type="evidence" value="ECO:0007669"/>
    <property type="project" value="UniProtKB-KW"/>
</dbReference>
<dbReference type="RefSeq" id="WP_126261741.1">
    <property type="nucleotide sequence ID" value="NZ_SPQS01000033.1"/>
</dbReference>
<dbReference type="SUPFAM" id="SSF46785">
    <property type="entry name" value="Winged helix' DNA-binding domain"/>
    <property type="match status" value="1"/>
</dbReference>
<dbReference type="PRINTS" id="PR00039">
    <property type="entry name" value="HTHLYSR"/>
</dbReference>
<evidence type="ECO:0000259" key="7">
    <source>
        <dbReference type="PROSITE" id="PS50931"/>
    </source>
</evidence>
<dbReference type="OrthoDB" id="8479357at2"/>
<keyword evidence="4" id="KW-0238">DNA-binding</keyword>
<keyword evidence="3" id="KW-0805">Transcription regulation</keyword>
<dbReference type="Gene3D" id="3.40.190.290">
    <property type="match status" value="1"/>
</dbReference>
<dbReference type="PANTHER" id="PTHR30293:SF0">
    <property type="entry name" value="NITROGEN ASSIMILATION REGULATORY PROTEIN NAC"/>
    <property type="match status" value="1"/>
</dbReference>
<evidence type="ECO:0000313" key="8">
    <source>
        <dbReference type="EMBL" id="TFV30463.1"/>
    </source>
</evidence>
<dbReference type="EMBL" id="SPQS01000033">
    <property type="protein sequence ID" value="TFV68912.1"/>
    <property type="molecule type" value="Genomic_DNA"/>
</dbReference>
<evidence type="ECO:0000256" key="5">
    <source>
        <dbReference type="ARBA" id="ARBA00023159"/>
    </source>
</evidence>
<keyword evidence="6" id="KW-0804">Transcription</keyword>
<keyword evidence="5" id="KW-0010">Activator</keyword>
<dbReference type="Proteomes" id="UP000297700">
    <property type="component" value="Unassembled WGS sequence"/>
</dbReference>
<proteinExistence type="inferred from homology"/>
<dbReference type="FunFam" id="1.10.10.10:FF:000001">
    <property type="entry name" value="LysR family transcriptional regulator"/>
    <property type="match status" value="1"/>
</dbReference>
<dbReference type="Gene3D" id="1.10.10.10">
    <property type="entry name" value="Winged helix-like DNA-binding domain superfamily/Winged helix DNA-binding domain"/>
    <property type="match status" value="1"/>
</dbReference>
<evidence type="ECO:0000256" key="3">
    <source>
        <dbReference type="ARBA" id="ARBA00023015"/>
    </source>
</evidence>
<accession>A0A4Y9NNI7</accession>
<name>A0A4Y9KRJ6_9BRAD</name>
<dbReference type="EMBL" id="SPQU01000032">
    <property type="protein sequence ID" value="TFV30463.1"/>
    <property type="molecule type" value="Genomic_DNA"/>
</dbReference>
<comment type="function">
    <text evidence="1">NodD regulates the expression of the nodABCFE genes which encode other nodulation proteins. NodD is also a negative regulator of its own expression. Binds flavonoids as inducers.</text>
</comment>
<comment type="similarity">
    <text evidence="2">Belongs to the LysR transcriptional regulatory family.</text>
</comment>
<accession>A0A4Y9KRJ6</accession>
<dbReference type="InterPro" id="IPR005119">
    <property type="entry name" value="LysR_subst-bd"/>
</dbReference>
<evidence type="ECO:0000256" key="1">
    <source>
        <dbReference type="ARBA" id="ARBA00003502"/>
    </source>
</evidence>
<evidence type="ECO:0000256" key="4">
    <source>
        <dbReference type="ARBA" id="ARBA00023125"/>
    </source>
</evidence>
<dbReference type="Pfam" id="PF03466">
    <property type="entry name" value="LysR_substrate"/>
    <property type="match status" value="1"/>
</dbReference>